<dbReference type="PROSITE" id="PS01281">
    <property type="entry name" value="GIDA_2"/>
    <property type="match status" value="1"/>
</dbReference>
<keyword evidence="8 11" id="KW-0520">NAD</keyword>
<keyword evidence="6 11" id="KW-0819">tRNA processing</keyword>
<dbReference type="InterPro" id="IPR026904">
    <property type="entry name" value="MnmG_C"/>
</dbReference>
<dbReference type="NCBIfam" id="TIGR00136">
    <property type="entry name" value="mnmG_gidA"/>
    <property type="match status" value="1"/>
</dbReference>
<evidence type="ECO:0000256" key="9">
    <source>
        <dbReference type="ARBA" id="ARBA00025948"/>
    </source>
</evidence>
<dbReference type="Gene3D" id="1.10.10.1800">
    <property type="entry name" value="tRNA uridine 5-carboxymethylaminomethyl modification enzyme MnmG/GidA"/>
    <property type="match status" value="1"/>
</dbReference>
<keyword evidence="7 11" id="KW-0274">FAD</keyword>
<keyword evidence="11" id="KW-0963">Cytoplasm</keyword>
<evidence type="ECO:0000256" key="1">
    <source>
        <dbReference type="ARBA" id="ARBA00001974"/>
    </source>
</evidence>
<evidence type="ECO:0000256" key="2">
    <source>
        <dbReference type="ARBA" id="ARBA00003717"/>
    </source>
</evidence>
<evidence type="ECO:0000313" key="13">
    <source>
        <dbReference type="EMBL" id="SEM29149.1"/>
    </source>
</evidence>
<dbReference type="AlphaFoldDB" id="A0A1H7X7U4"/>
<comment type="subcellular location">
    <subcellularLocation>
        <location evidence="11">Cytoplasm</location>
    </subcellularLocation>
</comment>
<organism evidence="13 14">
    <name type="scientific">Maribacter orientalis</name>
    <dbReference type="NCBI Taxonomy" id="228957"/>
    <lineage>
        <taxon>Bacteria</taxon>
        <taxon>Pseudomonadati</taxon>
        <taxon>Bacteroidota</taxon>
        <taxon>Flavobacteriia</taxon>
        <taxon>Flavobacteriales</taxon>
        <taxon>Flavobacteriaceae</taxon>
        <taxon>Maribacter</taxon>
    </lineage>
</organism>
<dbReference type="SMART" id="SM01228">
    <property type="entry name" value="GIDA_assoc_3"/>
    <property type="match status" value="1"/>
</dbReference>
<dbReference type="InterPro" id="IPR049312">
    <property type="entry name" value="GIDA_C_N"/>
</dbReference>
<evidence type="ECO:0000256" key="11">
    <source>
        <dbReference type="HAMAP-Rule" id="MF_00129"/>
    </source>
</evidence>
<dbReference type="Pfam" id="PF13932">
    <property type="entry name" value="SAM_GIDA_C"/>
    <property type="match status" value="1"/>
</dbReference>
<dbReference type="PANTHER" id="PTHR11806:SF0">
    <property type="entry name" value="PROTEIN MTO1 HOMOLOG, MITOCHONDRIAL"/>
    <property type="match status" value="1"/>
</dbReference>
<evidence type="ECO:0000313" key="14">
    <source>
        <dbReference type="Proteomes" id="UP000198990"/>
    </source>
</evidence>
<evidence type="ECO:0000256" key="4">
    <source>
        <dbReference type="ARBA" id="ARBA00020461"/>
    </source>
</evidence>
<dbReference type="Gene3D" id="1.10.150.570">
    <property type="entry name" value="GidA associated domain, C-terminal subdomain"/>
    <property type="match status" value="1"/>
</dbReference>
<dbReference type="Pfam" id="PF01134">
    <property type="entry name" value="GIDA"/>
    <property type="match status" value="1"/>
</dbReference>
<feature type="binding site" evidence="11">
    <location>
        <begin position="12"/>
        <end position="17"/>
    </location>
    <ligand>
        <name>FAD</name>
        <dbReference type="ChEBI" id="CHEBI:57692"/>
    </ligand>
</feature>
<evidence type="ECO:0000259" key="12">
    <source>
        <dbReference type="SMART" id="SM01228"/>
    </source>
</evidence>
<accession>A0A1H7X7U4</accession>
<dbReference type="PROSITE" id="PS01280">
    <property type="entry name" value="GIDA_1"/>
    <property type="match status" value="1"/>
</dbReference>
<keyword evidence="14" id="KW-1185">Reference proteome</keyword>
<evidence type="ECO:0000256" key="3">
    <source>
        <dbReference type="ARBA" id="ARBA00007653"/>
    </source>
</evidence>
<dbReference type="OrthoDB" id="9815560at2"/>
<name>A0A1H7X7U4_9FLAO</name>
<comment type="subunit">
    <text evidence="9 11">Homodimer. Heterotetramer of two MnmE and two MnmG subunits.</text>
</comment>
<reference evidence="14" key="1">
    <citation type="submission" date="2016-10" db="EMBL/GenBank/DDBJ databases">
        <authorList>
            <person name="Varghese N."/>
            <person name="Submissions S."/>
        </authorList>
    </citation>
    <scope>NUCLEOTIDE SEQUENCE [LARGE SCALE GENOMIC DNA]</scope>
    <source>
        <strain evidence="14">DSM 16471</strain>
    </source>
</reference>
<keyword evidence="5 11" id="KW-0285">Flavoprotein</keyword>
<dbReference type="InterPro" id="IPR040131">
    <property type="entry name" value="MnmG_N"/>
</dbReference>
<dbReference type="Proteomes" id="UP000198990">
    <property type="component" value="Unassembled WGS sequence"/>
</dbReference>
<dbReference type="Pfam" id="PF21680">
    <property type="entry name" value="GIDA_C_1st"/>
    <property type="match status" value="1"/>
</dbReference>
<evidence type="ECO:0000256" key="6">
    <source>
        <dbReference type="ARBA" id="ARBA00022694"/>
    </source>
</evidence>
<dbReference type="FunFam" id="3.50.50.60:FF:000002">
    <property type="entry name" value="tRNA uridine 5-carboxymethylaminomethyl modification enzyme MnmG"/>
    <property type="match status" value="1"/>
</dbReference>
<comment type="caution">
    <text evidence="11">Lacks conserved residue(s) required for the propagation of feature annotation.</text>
</comment>
<dbReference type="PANTHER" id="PTHR11806">
    <property type="entry name" value="GLUCOSE INHIBITED DIVISION PROTEIN A"/>
    <property type="match status" value="1"/>
</dbReference>
<feature type="domain" description="tRNA uridine 5-carboxymethylaminomethyl modification enzyme C-terminal subdomain" evidence="12">
    <location>
        <begin position="547"/>
        <end position="618"/>
    </location>
</feature>
<feature type="binding site" evidence="11">
    <location>
        <begin position="271"/>
        <end position="285"/>
    </location>
    <ligand>
        <name>NAD(+)</name>
        <dbReference type="ChEBI" id="CHEBI:57540"/>
    </ligand>
</feature>
<evidence type="ECO:0000256" key="7">
    <source>
        <dbReference type="ARBA" id="ARBA00022827"/>
    </source>
</evidence>
<dbReference type="SUPFAM" id="SSF51905">
    <property type="entry name" value="FAD/NAD(P)-binding domain"/>
    <property type="match status" value="1"/>
</dbReference>
<comment type="similarity">
    <text evidence="3 11">Belongs to the MnmG family.</text>
</comment>
<dbReference type="InterPro" id="IPR004416">
    <property type="entry name" value="MnmG"/>
</dbReference>
<dbReference type="GO" id="GO:0050660">
    <property type="term" value="F:flavin adenine dinucleotide binding"/>
    <property type="evidence" value="ECO:0007669"/>
    <property type="project" value="UniProtKB-UniRule"/>
</dbReference>
<dbReference type="GO" id="GO:0030488">
    <property type="term" value="P:tRNA methylation"/>
    <property type="evidence" value="ECO:0007669"/>
    <property type="project" value="TreeGrafter"/>
</dbReference>
<evidence type="ECO:0000256" key="8">
    <source>
        <dbReference type="ARBA" id="ARBA00023027"/>
    </source>
</evidence>
<dbReference type="EMBL" id="FNZN01000014">
    <property type="protein sequence ID" value="SEM29149.1"/>
    <property type="molecule type" value="Genomic_DNA"/>
</dbReference>
<sequence>MFGEEYDVIVVGAGHAGAEAAAAAANLGSKTLLITMNLQTIGQMSCNPAMGGIAKGQIVREIDALGGYSGIVSDKSAIQFKMLNKSKGPAMWSPRTQNDRMRFAEEWRLMLERTPNVDFYQEMVSGLLVENNKIIGVKTSLGIDIKSKSVVLTNGTFLNGLIHIGEKQFGGGRAGEKAATGITEQLLSLGFESGRMKTGTPPRVDGRSLDYSKMIVQPGDTVPEKFSYTNTKPLSHQRDCHMTHTSALVHDLLREGFDRSPMFNGRIKSTGPRYCPSIEDKINRFADKDSHQMFIEPEGWETVEVYVNGFSTSLPEDIQFKALRSVVGFEKVKFFRPGYAIEYDYFPPTQLKHTLETKLIENLYFAGQINGTTGYEEAASQGLMAGINAHLKLNEKEPLILKRNEAYIGVLIDDLITKGTEEPYRMFTSRAEYRTLLRQDNADLRLTPLSYSIGLASEERMNRMEEKLEQSDSLINFFKETSVLPNEINPILTSVDSALVKQSDKMYKAFSRPNVTMDHMLQLEKVSNFIKENNFNSEVLEQAEVQIKYSGYIAKEKVNADKLHRLEAVKIPTNFDYSKLKSLSFEAREKLTKIQPVTISQASRISGVTPSDISVLLVFLGR</sequence>
<dbReference type="GO" id="GO:0005829">
    <property type="term" value="C:cytosol"/>
    <property type="evidence" value="ECO:0007669"/>
    <property type="project" value="TreeGrafter"/>
</dbReference>
<dbReference type="HAMAP" id="MF_00129">
    <property type="entry name" value="MnmG_GidA"/>
    <property type="match status" value="1"/>
</dbReference>
<dbReference type="InterPro" id="IPR044920">
    <property type="entry name" value="MnmG_C_subdom_sf"/>
</dbReference>
<dbReference type="FunFam" id="1.10.150.570:FF:000001">
    <property type="entry name" value="tRNA uridine 5-carboxymethylaminomethyl modification enzyme MnmG"/>
    <property type="match status" value="1"/>
</dbReference>
<comment type="cofactor">
    <cofactor evidence="1 11">
        <name>FAD</name>
        <dbReference type="ChEBI" id="CHEBI:57692"/>
    </cofactor>
</comment>
<dbReference type="GO" id="GO:0002098">
    <property type="term" value="P:tRNA wobble uridine modification"/>
    <property type="evidence" value="ECO:0007669"/>
    <property type="project" value="InterPro"/>
</dbReference>
<proteinExistence type="inferred from homology"/>
<dbReference type="InterPro" id="IPR047001">
    <property type="entry name" value="MnmG_C_subdom"/>
</dbReference>
<dbReference type="Gene3D" id="3.50.50.60">
    <property type="entry name" value="FAD/NAD(P)-binding domain"/>
    <property type="match status" value="2"/>
</dbReference>
<gene>
    <name evidence="11" type="primary">mnmG</name>
    <name evidence="11" type="synonym">gidA</name>
    <name evidence="13" type="ORF">SAMN04488008_11415</name>
</gene>
<comment type="function">
    <text evidence="2 11">NAD-binding protein involved in the addition of a carboxymethylaminomethyl (cmnm) group at the wobble position (U34) of certain tRNAs, forming tRNA-cmnm(5)s(2)U34.</text>
</comment>
<dbReference type="InterPro" id="IPR036188">
    <property type="entry name" value="FAD/NAD-bd_sf"/>
</dbReference>
<evidence type="ECO:0000256" key="10">
    <source>
        <dbReference type="ARBA" id="ARBA00031800"/>
    </source>
</evidence>
<dbReference type="STRING" id="228957.SAMN04488008_11415"/>
<dbReference type="InterPro" id="IPR020595">
    <property type="entry name" value="MnmG-rel_CS"/>
</dbReference>
<protein>
    <recommendedName>
        <fullName evidence="4 11">tRNA uridine 5-carboxymethylaminomethyl modification enzyme MnmG</fullName>
    </recommendedName>
    <alternativeName>
        <fullName evidence="10 11">Glucose-inhibited division protein A</fullName>
    </alternativeName>
</protein>
<evidence type="ECO:0000256" key="5">
    <source>
        <dbReference type="ARBA" id="ARBA00022630"/>
    </source>
</evidence>
<dbReference type="RefSeq" id="WP_091627534.1">
    <property type="nucleotide sequence ID" value="NZ_FNZN01000014.1"/>
</dbReference>
<dbReference type="InterPro" id="IPR002218">
    <property type="entry name" value="MnmG-rel"/>
</dbReference>